<evidence type="ECO:0000313" key="1">
    <source>
        <dbReference type="EMBL" id="MDR7267833.1"/>
    </source>
</evidence>
<sequence>MTCIVSTLAGCATTTSHGPITRGPVPQGVYVIAQVCFPAGLDRTSIGVETVTPDSTGGGVEALTGRTSTGQPVFEFHTAHPTQLRAVLVRELKQDGTLIANFVYQPPSRIEYDSWSVWQQASNVSDRRDFGIAMVNGAVQSLKAVPATAPMARYRLMPFQQYLSEEARRRKDGLDAALPRCDAGGS</sequence>
<gene>
    <name evidence="1" type="ORF">J2X20_000462</name>
</gene>
<dbReference type="EMBL" id="JAVDXU010000001">
    <property type="protein sequence ID" value="MDR7267833.1"/>
    <property type="molecule type" value="Genomic_DNA"/>
</dbReference>
<comment type="caution">
    <text evidence="1">The sequence shown here is derived from an EMBL/GenBank/DDBJ whole genome shotgun (WGS) entry which is preliminary data.</text>
</comment>
<dbReference type="RefSeq" id="WP_310260298.1">
    <property type="nucleotide sequence ID" value="NZ_JAVDXU010000001.1"/>
</dbReference>
<name>A0ABU1YG83_ROSSA</name>
<evidence type="ECO:0000313" key="2">
    <source>
        <dbReference type="Proteomes" id="UP001180453"/>
    </source>
</evidence>
<dbReference type="Proteomes" id="UP001180453">
    <property type="component" value="Unassembled WGS sequence"/>
</dbReference>
<organism evidence="1 2">
    <name type="scientific">Roseateles saccharophilus</name>
    <name type="common">Pseudomonas saccharophila</name>
    <dbReference type="NCBI Taxonomy" id="304"/>
    <lineage>
        <taxon>Bacteria</taxon>
        <taxon>Pseudomonadati</taxon>
        <taxon>Pseudomonadota</taxon>
        <taxon>Betaproteobacteria</taxon>
        <taxon>Burkholderiales</taxon>
        <taxon>Sphaerotilaceae</taxon>
        <taxon>Roseateles</taxon>
    </lineage>
</organism>
<evidence type="ECO:0008006" key="3">
    <source>
        <dbReference type="Google" id="ProtNLM"/>
    </source>
</evidence>
<reference evidence="1 2" key="1">
    <citation type="submission" date="2023-07" db="EMBL/GenBank/DDBJ databases">
        <title>Sorghum-associated microbial communities from plants grown in Nebraska, USA.</title>
        <authorList>
            <person name="Schachtman D."/>
        </authorList>
    </citation>
    <scope>NUCLEOTIDE SEQUENCE [LARGE SCALE GENOMIC DNA]</scope>
    <source>
        <strain evidence="1 2">BE314</strain>
    </source>
</reference>
<protein>
    <recommendedName>
        <fullName evidence="3">Lipoprotein</fullName>
    </recommendedName>
</protein>
<accession>A0ABU1YG83</accession>
<keyword evidence="2" id="KW-1185">Reference proteome</keyword>
<proteinExistence type="predicted"/>